<dbReference type="InterPro" id="IPR048270">
    <property type="entry name" value="PNMA_C"/>
</dbReference>
<feature type="compositionally biased region" description="Polar residues" evidence="1">
    <location>
        <begin position="135"/>
        <end position="155"/>
    </location>
</feature>
<reference evidence="3" key="3">
    <citation type="submission" date="2025-09" db="UniProtKB">
        <authorList>
            <consortium name="Ensembl"/>
        </authorList>
    </citation>
    <scope>IDENTIFICATION</scope>
</reference>
<accession>A0AAQ6IIC4</accession>
<evidence type="ECO:0000259" key="2">
    <source>
        <dbReference type="Pfam" id="PF14893"/>
    </source>
</evidence>
<evidence type="ECO:0000256" key="1">
    <source>
        <dbReference type="SAM" id="MobiDB-lite"/>
    </source>
</evidence>
<dbReference type="Pfam" id="PF14893">
    <property type="entry name" value="PNMA"/>
    <property type="match status" value="1"/>
</dbReference>
<dbReference type="Ensembl" id="ENSATET00000081340.1">
    <property type="protein sequence ID" value="ENSATEP00000073492.1"/>
    <property type="gene ID" value="ENSATEG00000030944.1"/>
</dbReference>
<feature type="domain" description="Paraneoplastic antigen Ma-like C-terminal" evidence="2">
    <location>
        <begin position="225"/>
        <end position="381"/>
    </location>
</feature>
<protein>
    <recommendedName>
        <fullName evidence="2">Paraneoplastic antigen Ma-like C-terminal domain-containing protein</fullName>
    </recommendedName>
</protein>
<evidence type="ECO:0000313" key="3">
    <source>
        <dbReference type="Ensembl" id="ENSATEP00000073492.1"/>
    </source>
</evidence>
<dbReference type="InterPro" id="IPR026523">
    <property type="entry name" value="PNMA"/>
</dbReference>
<reference evidence="3" key="2">
    <citation type="submission" date="2025-08" db="UniProtKB">
        <authorList>
            <consortium name="Ensembl"/>
        </authorList>
    </citation>
    <scope>IDENTIFICATION</scope>
</reference>
<feature type="compositionally biased region" description="Polar residues" evidence="1">
    <location>
        <begin position="162"/>
        <end position="172"/>
    </location>
</feature>
<evidence type="ECO:0000313" key="4">
    <source>
        <dbReference type="Proteomes" id="UP000265040"/>
    </source>
</evidence>
<keyword evidence="4" id="KW-1185">Reference proteome</keyword>
<dbReference type="AlphaFoldDB" id="A0AAQ6IIC4"/>
<sequence>MDLCNRFDIDGQRSLYVTGIEGVYADIDIANVFEINGNISKVVKIPNEQNQPEGRALVEYVSEKSISKVDPKILGDIPSPNDPSVVWSVRTIRDVVQEEVGKEIAHRYLSELRAVGGSGKVGFLSVLQSELQESQAPTYHSQTSDIQSSAVQNSPVPEHVMSNDSSTESTEPAQACSAPVSPSLTPVHIDQNMFNPPQVQKVIVEHVIRSESASPTSPHIRIRIFSGRTPRPNGEVDYETWRTQVDLLLCDPALNNAQKVRKILESLLSPAADIVKPLGVNSLPGLYITQLDSAFGVVEDGEELFAAFLSSNQNNGEKPSAYLNRLHSLLTRAISRGGASTENSNELILRQFCRGCWDQSLIIGLQLEHKKNNPPSFPELLLLLRSEEDRRSSKLDRMKKHLGSTKAAAHAHFLYNMSSYDHESVSSPDTGQSET</sequence>
<proteinExistence type="predicted"/>
<dbReference type="GeneTree" id="ENSGT01030000234522"/>
<feature type="region of interest" description="Disordered" evidence="1">
    <location>
        <begin position="135"/>
        <end position="182"/>
    </location>
</feature>
<dbReference type="PANTHER" id="PTHR23095">
    <property type="entry name" value="PARANEOPLASTIC ANTIGEN"/>
    <property type="match status" value="1"/>
</dbReference>
<reference evidence="3 4" key="1">
    <citation type="submission" date="2021-04" db="EMBL/GenBank/DDBJ databases">
        <authorList>
            <consortium name="Wellcome Sanger Institute Data Sharing"/>
        </authorList>
    </citation>
    <scope>NUCLEOTIDE SEQUENCE [LARGE SCALE GENOMIC DNA]</scope>
</reference>
<dbReference type="Proteomes" id="UP000265040">
    <property type="component" value="Chromosome 15"/>
</dbReference>
<name>A0AAQ6IIC4_ANATE</name>
<organism evidence="3 4">
    <name type="scientific">Anabas testudineus</name>
    <name type="common">Climbing perch</name>
    <name type="synonym">Anthias testudineus</name>
    <dbReference type="NCBI Taxonomy" id="64144"/>
    <lineage>
        <taxon>Eukaryota</taxon>
        <taxon>Metazoa</taxon>
        <taxon>Chordata</taxon>
        <taxon>Craniata</taxon>
        <taxon>Vertebrata</taxon>
        <taxon>Euteleostomi</taxon>
        <taxon>Actinopterygii</taxon>
        <taxon>Neopterygii</taxon>
        <taxon>Teleostei</taxon>
        <taxon>Neoteleostei</taxon>
        <taxon>Acanthomorphata</taxon>
        <taxon>Anabantaria</taxon>
        <taxon>Anabantiformes</taxon>
        <taxon>Anabantoidei</taxon>
        <taxon>Anabantidae</taxon>
        <taxon>Anabas</taxon>
    </lineage>
</organism>
<dbReference type="PANTHER" id="PTHR23095:SF53">
    <property type="entry name" value="ZINC FINGER CCHC DOMAIN-CONTAINING PROTEIN 12-LIKE"/>
    <property type="match status" value="1"/>
</dbReference>